<comment type="caution">
    <text evidence="3">The sequence shown here is derived from an EMBL/GenBank/DDBJ whole genome shotgun (WGS) entry which is preliminary data.</text>
</comment>
<dbReference type="Gene3D" id="1.10.10.10">
    <property type="entry name" value="Winged helix-like DNA-binding domain superfamily/Winged helix DNA-binding domain"/>
    <property type="match status" value="3"/>
</dbReference>
<evidence type="ECO:0000256" key="1">
    <source>
        <dbReference type="SAM" id="MobiDB-lite"/>
    </source>
</evidence>
<gene>
    <name evidence="3" type="ORF">H9763_07035</name>
</gene>
<proteinExistence type="predicted"/>
<accession>A0A9D2SCQ8</accession>
<dbReference type="InterPro" id="IPR011434">
    <property type="entry name" value="Ltp-like_HTH"/>
</dbReference>
<organism evidence="3 4">
    <name type="scientific">Candidatus Eisenbergiella merdigallinarum</name>
    <dbReference type="NCBI Taxonomy" id="2838552"/>
    <lineage>
        <taxon>Bacteria</taxon>
        <taxon>Bacillati</taxon>
        <taxon>Bacillota</taxon>
        <taxon>Clostridia</taxon>
        <taxon>Lachnospirales</taxon>
        <taxon>Lachnospiraceae</taxon>
        <taxon>Eisenbergiella</taxon>
    </lineage>
</organism>
<name>A0A9D2SCQ8_9FIRM</name>
<dbReference type="Proteomes" id="UP000886883">
    <property type="component" value="Unassembled WGS sequence"/>
</dbReference>
<evidence type="ECO:0000313" key="3">
    <source>
        <dbReference type="EMBL" id="HJB91205.1"/>
    </source>
</evidence>
<dbReference type="Pfam" id="PF07553">
    <property type="entry name" value="Lipoprotein_Ltp"/>
    <property type="match status" value="3"/>
</dbReference>
<dbReference type="InterPro" id="IPR036388">
    <property type="entry name" value="WH-like_DNA-bd_sf"/>
</dbReference>
<feature type="region of interest" description="Disordered" evidence="1">
    <location>
        <begin position="334"/>
        <end position="360"/>
    </location>
</feature>
<dbReference type="PROSITE" id="PS51257">
    <property type="entry name" value="PROKAR_LIPOPROTEIN"/>
    <property type="match status" value="1"/>
</dbReference>
<evidence type="ECO:0000259" key="2">
    <source>
        <dbReference type="Pfam" id="PF07553"/>
    </source>
</evidence>
<feature type="compositionally biased region" description="Basic and acidic residues" evidence="1">
    <location>
        <begin position="334"/>
        <end position="343"/>
    </location>
</feature>
<dbReference type="AlphaFoldDB" id="A0A9D2SCQ8"/>
<feature type="domain" description="Putative host cell surface-exposed lipoprotein Ltp-like HTH region" evidence="2">
    <location>
        <begin position="361"/>
        <end position="402"/>
    </location>
</feature>
<feature type="domain" description="Putative host cell surface-exposed lipoprotein Ltp-like HTH region" evidence="2">
    <location>
        <begin position="453"/>
        <end position="495"/>
    </location>
</feature>
<protein>
    <submittedName>
        <fullName evidence="3">Ltp family lipoprotein</fullName>
    </submittedName>
</protein>
<keyword evidence="3" id="KW-0449">Lipoprotein</keyword>
<evidence type="ECO:0000313" key="4">
    <source>
        <dbReference type="Proteomes" id="UP000886883"/>
    </source>
</evidence>
<dbReference type="Gene3D" id="3.40.1000.10">
    <property type="entry name" value="Mog1/PsbP, alpha/beta/alpha sandwich"/>
    <property type="match status" value="1"/>
</dbReference>
<reference evidence="3" key="1">
    <citation type="journal article" date="2021" name="PeerJ">
        <title>Extensive microbial diversity within the chicken gut microbiome revealed by metagenomics and culture.</title>
        <authorList>
            <person name="Gilroy R."/>
            <person name="Ravi A."/>
            <person name="Getino M."/>
            <person name="Pursley I."/>
            <person name="Horton D.L."/>
            <person name="Alikhan N.F."/>
            <person name="Baker D."/>
            <person name="Gharbi K."/>
            <person name="Hall N."/>
            <person name="Watson M."/>
            <person name="Adriaenssens E.M."/>
            <person name="Foster-Nyarko E."/>
            <person name="Jarju S."/>
            <person name="Secka A."/>
            <person name="Antonio M."/>
            <person name="Oren A."/>
            <person name="Chaudhuri R.R."/>
            <person name="La Ragione R."/>
            <person name="Hildebrand F."/>
            <person name="Pallen M.J."/>
        </authorList>
    </citation>
    <scope>NUCLEOTIDE SEQUENCE</scope>
    <source>
        <strain evidence="3">USAMLcec3-2134</strain>
    </source>
</reference>
<reference evidence="3" key="2">
    <citation type="submission" date="2021-04" db="EMBL/GenBank/DDBJ databases">
        <authorList>
            <person name="Gilroy R."/>
        </authorList>
    </citation>
    <scope>NUCLEOTIDE SEQUENCE</scope>
    <source>
        <strain evidence="3">USAMLcec3-2134</strain>
    </source>
</reference>
<sequence length="499" mass="56641">MKKILLVLLCAALLVGCGDEKENAKSTVFEVDAETLLEDGYTEIADLAYLKIEGDSQRPDIKIVYSVNSPENAFYLLKSIMAVTEGDCYLTIDWGNKEYVFEDSLPEDAGIDEMLDYFPEEWHELIAKIQSASDIDNFVNKSSADAIDKSIEDVYGKFEKEEILSKESTVGEEVESDSTDQVFTHTIDNFEYSVPKKWADNMEEKDGTRYYGDDGMGFLVQAQDFLIESYDSLEEDQLELFMDRFVDGFQESFYKYEEISSGFSKVSGMKAYRIIAIVTAEQRPDIHQYLNLVEFVDHGTLYTFGLVCGQLDSEKYISEFENILESITLKEDVKTEESASKSDDESEISTDDEKHSETMGQSNALKKALSYLKFSAFSREGLIHQLEFEGFSEEESVYAVDNCGANWNEQALKKADSYLSFSSFSYQGLIDQLEFEGFTMEEATYGADHCGADWNEQAVKKAKSYLDYSSFSRDGLIDQLEFEGFTHEQAVYGVEQNGY</sequence>
<dbReference type="EMBL" id="DWXE01000025">
    <property type="protein sequence ID" value="HJB91205.1"/>
    <property type="molecule type" value="Genomic_DNA"/>
</dbReference>
<feature type="domain" description="Putative host cell surface-exposed lipoprotein Ltp-like HTH region" evidence="2">
    <location>
        <begin position="406"/>
        <end position="449"/>
    </location>
</feature>